<dbReference type="SUPFAM" id="SSF50249">
    <property type="entry name" value="Nucleic acid-binding proteins"/>
    <property type="match status" value="1"/>
</dbReference>
<dbReference type="InterPro" id="IPR012340">
    <property type="entry name" value="NA-bd_OB-fold"/>
</dbReference>
<evidence type="ECO:0000313" key="3">
    <source>
        <dbReference type="EMBL" id="QQZ10162.1"/>
    </source>
</evidence>
<accession>A0ABX7E787</accession>
<protein>
    <submittedName>
        <fullName evidence="3">Zn-ribbon domain-containing OB-fold protein</fullName>
    </submittedName>
</protein>
<dbReference type="InterPro" id="IPR002878">
    <property type="entry name" value="ChsH2_C"/>
</dbReference>
<name>A0ABX7E787_9BACI</name>
<reference evidence="3 4" key="1">
    <citation type="submission" date="2020-11" db="EMBL/GenBank/DDBJ databases">
        <title>Taxonomic evaluation of the Bacillus sporothermodurans group of bacteria based on whole genome sequences.</title>
        <authorList>
            <person name="Fiedler G."/>
            <person name="Herbstmann A.-D."/>
            <person name="Doll E."/>
            <person name="Wenning M."/>
            <person name="Brinks E."/>
            <person name="Kabisch J."/>
            <person name="Breitenwieser F."/>
            <person name="Lappann M."/>
            <person name="Boehnlein C."/>
            <person name="Franz C."/>
        </authorList>
    </citation>
    <scope>NUCLEOTIDE SEQUENCE [LARGE SCALE GENOMIC DNA]</scope>
    <source>
        <strain evidence="3 4">JCM 19841</strain>
    </source>
</reference>
<organism evidence="3 4">
    <name type="scientific">Heyndrickxia vini</name>
    <dbReference type="NCBI Taxonomy" id="1476025"/>
    <lineage>
        <taxon>Bacteria</taxon>
        <taxon>Bacillati</taxon>
        <taxon>Bacillota</taxon>
        <taxon>Bacilli</taxon>
        <taxon>Bacillales</taxon>
        <taxon>Bacillaceae</taxon>
        <taxon>Heyndrickxia</taxon>
    </lineage>
</organism>
<evidence type="ECO:0000259" key="1">
    <source>
        <dbReference type="Pfam" id="PF01796"/>
    </source>
</evidence>
<feature type="domain" description="ChsH2 C-terminal OB-fold" evidence="1">
    <location>
        <begin position="64"/>
        <end position="124"/>
    </location>
</feature>
<dbReference type="RefSeq" id="WP_202779106.1">
    <property type="nucleotide sequence ID" value="NZ_CP065425.1"/>
</dbReference>
<dbReference type="PANTHER" id="PTHR34075:SF5">
    <property type="entry name" value="BLR3430 PROTEIN"/>
    <property type="match status" value="1"/>
</dbReference>
<sequence>MNFAKPIPVKNQDNHPYWDAADRHELVVQKCQSCGEYAHPPGPSCAKCGSSELSWENFGNDINGTVYSFIVSYRAFLPGFQDDLPLIIAIVELEDAPQVKIIGNILDCSPKCVEIGMKVKMTWKQLSDDRAIPQWIQV</sequence>
<dbReference type="InterPro" id="IPR022002">
    <property type="entry name" value="ChsH2_Znr"/>
</dbReference>
<dbReference type="Proteomes" id="UP000595691">
    <property type="component" value="Chromosome"/>
</dbReference>
<dbReference type="InterPro" id="IPR052513">
    <property type="entry name" value="Thioester_dehydratase-like"/>
</dbReference>
<dbReference type="Pfam" id="PF12172">
    <property type="entry name" value="zf-ChsH2"/>
    <property type="match status" value="1"/>
</dbReference>
<gene>
    <name evidence="3" type="ORF">I5776_04150</name>
</gene>
<evidence type="ECO:0000313" key="4">
    <source>
        <dbReference type="Proteomes" id="UP000595691"/>
    </source>
</evidence>
<dbReference type="EMBL" id="CP065425">
    <property type="protein sequence ID" value="QQZ10162.1"/>
    <property type="molecule type" value="Genomic_DNA"/>
</dbReference>
<evidence type="ECO:0000259" key="2">
    <source>
        <dbReference type="Pfam" id="PF12172"/>
    </source>
</evidence>
<dbReference type="Gene3D" id="6.10.30.10">
    <property type="match status" value="1"/>
</dbReference>
<keyword evidence="4" id="KW-1185">Reference proteome</keyword>
<dbReference type="Pfam" id="PF01796">
    <property type="entry name" value="OB_ChsH2_C"/>
    <property type="match status" value="1"/>
</dbReference>
<dbReference type="PANTHER" id="PTHR34075">
    <property type="entry name" value="BLR3430 PROTEIN"/>
    <property type="match status" value="1"/>
</dbReference>
<proteinExistence type="predicted"/>
<feature type="domain" description="ChsH2 rubredoxin-like zinc ribbon" evidence="2">
    <location>
        <begin position="18"/>
        <end position="53"/>
    </location>
</feature>